<dbReference type="InterPro" id="IPR009057">
    <property type="entry name" value="Homeodomain-like_sf"/>
</dbReference>
<evidence type="ECO:0000313" key="5">
    <source>
        <dbReference type="Proteomes" id="UP000077519"/>
    </source>
</evidence>
<dbReference type="RefSeq" id="WP_068430732.1">
    <property type="nucleotide sequence ID" value="NZ_LVHI01000038.1"/>
</dbReference>
<evidence type="ECO:0000259" key="3">
    <source>
        <dbReference type="PROSITE" id="PS50977"/>
    </source>
</evidence>
<keyword evidence="1 2" id="KW-0238">DNA-binding</keyword>
<organism evidence="4 5">
    <name type="scientific">Rhodococcoides kyotonense</name>
    <dbReference type="NCBI Taxonomy" id="398843"/>
    <lineage>
        <taxon>Bacteria</taxon>
        <taxon>Bacillati</taxon>
        <taxon>Actinomycetota</taxon>
        <taxon>Actinomycetes</taxon>
        <taxon>Mycobacteriales</taxon>
        <taxon>Nocardiaceae</taxon>
        <taxon>Rhodococcoides</taxon>
    </lineage>
</organism>
<protein>
    <submittedName>
        <fullName evidence="4">TetR family transcriptional regulator</fullName>
    </submittedName>
</protein>
<dbReference type="Pfam" id="PF00440">
    <property type="entry name" value="TetR_N"/>
    <property type="match status" value="1"/>
</dbReference>
<sequence>MVRTRLSRAERYDQLIDVSWALVREEGADALTLGRLAERAGVAKPVVYSHFASRAALLADLYTEFDDRQAAMLEQYLADSDATLSGRAAAIANSYVGCTLAQGRELTGVLAALEGSPELEQVKRTAEEKYSNRCRELLEPFAGPAGVTQPSMTAIFGAAEALSRAAAADALEPNQARAELSSLIEAMVGRV</sequence>
<feature type="DNA-binding region" description="H-T-H motif" evidence="2">
    <location>
        <begin position="32"/>
        <end position="51"/>
    </location>
</feature>
<dbReference type="Gene3D" id="1.10.357.10">
    <property type="entry name" value="Tetracycline Repressor, domain 2"/>
    <property type="match status" value="1"/>
</dbReference>
<name>A0A177Y7N2_9NOCA</name>
<evidence type="ECO:0000256" key="1">
    <source>
        <dbReference type="ARBA" id="ARBA00023125"/>
    </source>
</evidence>
<dbReference type="InterPro" id="IPR050109">
    <property type="entry name" value="HTH-type_TetR-like_transc_reg"/>
</dbReference>
<evidence type="ECO:0000256" key="2">
    <source>
        <dbReference type="PROSITE-ProRule" id="PRU00335"/>
    </source>
</evidence>
<dbReference type="InterPro" id="IPR001647">
    <property type="entry name" value="HTH_TetR"/>
</dbReference>
<keyword evidence="5" id="KW-1185">Reference proteome</keyword>
<gene>
    <name evidence="4" type="ORF">A3K89_11290</name>
</gene>
<dbReference type="GO" id="GO:0000976">
    <property type="term" value="F:transcription cis-regulatory region binding"/>
    <property type="evidence" value="ECO:0007669"/>
    <property type="project" value="TreeGrafter"/>
</dbReference>
<dbReference type="PANTHER" id="PTHR30055:SF223">
    <property type="entry name" value="HTH-TYPE TRANSCRIPTIONAL REGULATOR UIDR"/>
    <property type="match status" value="1"/>
</dbReference>
<evidence type="ECO:0000313" key="4">
    <source>
        <dbReference type="EMBL" id="OAK51514.1"/>
    </source>
</evidence>
<dbReference type="Proteomes" id="UP000077519">
    <property type="component" value="Unassembled WGS sequence"/>
</dbReference>
<feature type="domain" description="HTH tetR-type" evidence="3">
    <location>
        <begin position="9"/>
        <end position="69"/>
    </location>
</feature>
<dbReference type="PANTHER" id="PTHR30055">
    <property type="entry name" value="HTH-TYPE TRANSCRIPTIONAL REGULATOR RUTR"/>
    <property type="match status" value="1"/>
</dbReference>
<dbReference type="GO" id="GO:0003700">
    <property type="term" value="F:DNA-binding transcription factor activity"/>
    <property type="evidence" value="ECO:0007669"/>
    <property type="project" value="TreeGrafter"/>
</dbReference>
<dbReference type="AlphaFoldDB" id="A0A177Y7N2"/>
<dbReference type="PRINTS" id="PR00455">
    <property type="entry name" value="HTHTETR"/>
</dbReference>
<dbReference type="SUPFAM" id="SSF46689">
    <property type="entry name" value="Homeodomain-like"/>
    <property type="match status" value="1"/>
</dbReference>
<proteinExistence type="predicted"/>
<dbReference type="EMBL" id="LVHI01000038">
    <property type="protein sequence ID" value="OAK51514.1"/>
    <property type="molecule type" value="Genomic_DNA"/>
</dbReference>
<accession>A0A177Y7N2</accession>
<reference evidence="4 5" key="1">
    <citation type="submission" date="2016-03" db="EMBL/GenBank/DDBJ databases">
        <title>Genome sequence of Rhodococcus kyotonensis KB10.</title>
        <authorList>
            <person name="Jeong H."/>
            <person name="Hong C.E."/>
            <person name="Jo S.H."/>
            <person name="Park J.M."/>
        </authorList>
    </citation>
    <scope>NUCLEOTIDE SEQUENCE [LARGE SCALE GENOMIC DNA]</scope>
    <source>
        <strain evidence="4 5">KB10</strain>
    </source>
</reference>
<dbReference type="PROSITE" id="PS50977">
    <property type="entry name" value="HTH_TETR_2"/>
    <property type="match status" value="1"/>
</dbReference>
<comment type="caution">
    <text evidence="4">The sequence shown here is derived from an EMBL/GenBank/DDBJ whole genome shotgun (WGS) entry which is preliminary data.</text>
</comment>